<evidence type="ECO:0000256" key="9">
    <source>
        <dbReference type="ARBA" id="ARBA00022737"/>
    </source>
</evidence>
<dbReference type="InterPro" id="IPR011009">
    <property type="entry name" value="Kinase-like_dom_sf"/>
</dbReference>
<evidence type="ECO:0000256" key="16">
    <source>
        <dbReference type="ARBA" id="ARBA00047899"/>
    </source>
</evidence>
<comment type="catalytic activity">
    <reaction evidence="16">
        <text>L-threonyl-[protein] + ATP = O-phospho-L-threonyl-[protein] + ADP + H(+)</text>
        <dbReference type="Rhea" id="RHEA:46608"/>
        <dbReference type="Rhea" id="RHEA-COMP:11060"/>
        <dbReference type="Rhea" id="RHEA-COMP:11605"/>
        <dbReference type="ChEBI" id="CHEBI:15378"/>
        <dbReference type="ChEBI" id="CHEBI:30013"/>
        <dbReference type="ChEBI" id="CHEBI:30616"/>
        <dbReference type="ChEBI" id="CHEBI:61977"/>
        <dbReference type="ChEBI" id="CHEBI:456216"/>
        <dbReference type="EC" id="2.7.11.1"/>
    </reaction>
</comment>
<protein>
    <recommendedName>
        <fullName evidence="2">non-specific serine/threonine protein kinase</fullName>
        <ecNumber evidence="2">2.7.11.1</ecNumber>
    </recommendedName>
</protein>
<sequence>MDYALELIFILKAWRVFVLVIGILGNWKVAKGDNEHAGRKLVDNVPGFISIDCGATEDYLDDVTGIFYKSDTGFIDTGTNSNISPENYNLNLDYGRQTRNLRSFPQGKKNCYTLKPEQGKNSNYLIRPFFNYGNYDNNNKIPKFDVYVGVNYMYTVELDGVDITLFTDIIHVPTSDIIYVCLINTGFGIPFISALELRPLDKSLYPFDFGALKRGWRFDLGTTTGTQEDYISFSLSYLRYKDDVYDRLWYTYGALPNSVPINTASDIDVQNSNDSYQPPSDVLKTAVQPSSGYRSLSFYDPTNYTGESYACFHFAEIAKLTQGRKREFIIDVNEGSYISEPITLDYLKPLSICLDQIFKGQVHFVINATAGSDLPPILNAFELYTVISQFDLHKPTNSRDVAAIMDINKTLRISREDWQADPCVPITWSGLTCNSDDTPMIISLNLSSSKLTGEIPFSLFNLTALQNLDLSYNELTGNVPKFLAQLPNLKTLNLSGNQLNGSVPEDLIQKSRNGSLIFIFGKKPDLCFSVPCTKEKKKPKRELIVALVATSMVVLVLLLLIFCALAIYKRKRRERASRSNFKIKNRQYNYSEVVRITDNFKTIIGEGGFGKVYLGILKDETQVAVKLLSASSKQGYKEFRAEAQLLMIVHHKNLVSLVGYCDEGENKALIYEYMTNGNLQQYLSVTNTNVLNWNKRLQIAVDAAHGLEYLHNGCKPPIIHRDLKTSNILLNENMQAKIADFGLSRAFATENDSHVSTNPAGTLGYLDPESQTSGNLNKKSDVYSFGIVLFELITGRPAIMRGREKNTHILDWVYPIIKRGDIGSVVDPRLQGEFYTNSAWKAVEIAMSCIPSPAILRPDMSQVLVELKECLDLEIAHGRSQTLAIEANETTSSTPFIVSSMELQSDIAALAR</sequence>
<dbReference type="Pfam" id="PF07714">
    <property type="entry name" value="PK_Tyr_Ser-Thr"/>
    <property type="match status" value="1"/>
</dbReference>
<comment type="caution">
    <text evidence="21">The sequence shown here is derived from an EMBL/GenBank/DDBJ whole genome shotgun (WGS) entry which is preliminary data.</text>
</comment>
<keyword evidence="22" id="KW-1185">Reference proteome</keyword>
<evidence type="ECO:0000256" key="2">
    <source>
        <dbReference type="ARBA" id="ARBA00012513"/>
    </source>
</evidence>
<dbReference type="InterPro" id="IPR000719">
    <property type="entry name" value="Prot_kinase_dom"/>
</dbReference>
<evidence type="ECO:0000256" key="7">
    <source>
        <dbReference type="ARBA" id="ARBA00022692"/>
    </source>
</evidence>
<gene>
    <name evidence="21" type="ORF">SO802_005355</name>
</gene>
<feature type="domain" description="Protein kinase" evidence="20">
    <location>
        <begin position="598"/>
        <end position="871"/>
    </location>
</feature>
<evidence type="ECO:0000256" key="5">
    <source>
        <dbReference type="ARBA" id="ARBA00022614"/>
    </source>
</evidence>
<evidence type="ECO:0000256" key="1">
    <source>
        <dbReference type="ARBA" id="ARBA00004167"/>
    </source>
</evidence>
<evidence type="ECO:0000256" key="3">
    <source>
        <dbReference type="ARBA" id="ARBA00022527"/>
    </source>
</evidence>
<name>A0AAW2DKH8_9ROSI</name>
<keyword evidence="11" id="KW-0418">Kinase</keyword>
<evidence type="ECO:0000256" key="15">
    <source>
        <dbReference type="ARBA" id="ARBA00023170"/>
    </source>
</evidence>
<dbReference type="FunFam" id="3.30.200.20:FF:000394">
    <property type="entry name" value="Leucine-rich repeat receptor-like protein kinase"/>
    <property type="match status" value="1"/>
</dbReference>
<keyword evidence="3" id="KW-0723">Serine/threonine-protein kinase</keyword>
<dbReference type="EMBL" id="JAZDWU010000002">
    <property type="protein sequence ID" value="KAL0010247.1"/>
    <property type="molecule type" value="Genomic_DNA"/>
</dbReference>
<dbReference type="PROSITE" id="PS00107">
    <property type="entry name" value="PROTEIN_KINASE_ATP"/>
    <property type="match status" value="1"/>
</dbReference>
<dbReference type="SMART" id="SM00220">
    <property type="entry name" value="S_TKc"/>
    <property type="match status" value="1"/>
</dbReference>
<reference evidence="21 22" key="1">
    <citation type="submission" date="2024-01" db="EMBL/GenBank/DDBJ databases">
        <title>A telomere-to-telomere, gap-free genome of sweet tea (Lithocarpus litseifolius).</title>
        <authorList>
            <person name="Zhou J."/>
        </authorList>
    </citation>
    <scope>NUCLEOTIDE SEQUENCE [LARGE SCALE GENOMIC DNA]</scope>
    <source>
        <strain evidence="21">Zhou-2022a</strain>
        <tissue evidence="21">Leaf</tissue>
    </source>
</reference>
<dbReference type="PROSITE" id="PS50011">
    <property type="entry name" value="PROTEIN_KINASE_DOM"/>
    <property type="match status" value="1"/>
</dbReference>
<dbReference type="FunFam" id="3.80.10.10:FF:000129">
    <property type="entry name" value="Leucine-rich repeat receptor-like kinase"/>
    <property type="match status" value="1"/>
</dbReference>
<dbReference type="SUPFAM" id="SSF56112">
    <property type="entry name" value="Protein kinase-like (PK-like)"/>
    <property type="match status" value="1"/>
</dbReference>
<evidence type="ECO:0000256" key="13">
    <source>
        <dbReference type="ARBA" id="ARBA00022989"/>
    </source>
</evidence>
<dbReference type="CDD" id="cd14066">
    <property type="entry name" value="STKc_IRAK"/>
    <property type="match status" value="1"/>
</dbReference>
<dbReference type="Pfam" id="PF12819">
    <property type="entry name" value="Malectin_like"/>
    <property type="match status" value="1"/>
</dbReference>
<dbReference type="GO" id="GO:0005524">
    <property type="term" value="F:ATP binding"/>
    <property type="evidence" value="ECO:0007669"/>
    <property type="project" value="UniProtKB-UniRule"/>
</dbReference>
<dbReference type="Gene3D" id="3.30.200.20">
    <property type="entry name" value="Phosphorylase Kinase, domain 1"/>
    <property type="match status" value="1"/>
</dbReference>
<dbReference type="PROSITE" id="PS00108">
    <property type="entry name" value="PROTEIN_KINASE_ST"/>
    <property type="match status" value="1"/>
</dbReference>
<evidence type="ECO:0000256" key="18">
    <source>
        <dbReference type="PROSITE-ProRule" id="PRU10141"/>
    </source>
</evidence>
<keyword evidence="8" id="KW-0732">Signal</keyword>
<keyword evidence="12 18" id="KW-0067">ATP-binding</keyword>
<keyword evidence="15" id="KW-0675">Receptor</keyword>
<dbReference type="InterPro" id="IPR024788">
    <property type="entry name" value="Malectin-like_Carb-bd_dom"/>
</dbReference>
<dbReference type="PANTHER" id="PTHR45631">
    <property type="entry name" value="OS07G0107800 PROTEIN-RELATED"/>
    <property type="match status" value="1"/>
</dbReference>
<keyword evidence="7 19" id="KW-0812">Transmembrane</keyword>
<evidence type="ECO:0000256" key="12">
    <source>
        <dbReference type="ARBA" id="ARBA00022840"/>
    </source>
</evidence>
<dbReference type="Pfam" id="PF13855">
    <property type="entry name" value="LRR_8"/>
    <property type="match status" value="1"/>
</dbReference>
<dbReference type="PANTHER" id="PTHR45631:SF212">
    <property type="entry name" value="PROTEIN KINASE DOMAIN-CONTAINING PROTEIN"/>
    <property type="match status" value="1"/>
</dbReference>
<keyword evidence="9" id="KW-0677">Repeat</keyword>
<dbReference type="AlphaFoldDB" id="A0AAW2DKH8"/>
<dbReference type="InterPro" id="IPR001245">
    <property type="entry name" value="Ser-Thr/Tyr_kinase_cat_dom"/>
</dbReference>
<keyword evidence="4" id="KW-0597">Phosphoprotein</keyword>
<evidence type="ECO:0000256" key="19">
    <source>
        <dbReference type="SAM" id="Phobius"/>
    </source>
</evidence>
<comment type="subcellular location">
    <subcellularLocation>
        <location evidence="1">Membrane</location>
        <topology evidence="1">Single-pass membrane protein</topology>
    </subcellularLocation>
</comment>
<evidence type="ECO:0000256" key="11">
    <source>
        <dbReference type="ARBA" id="ARBA00022777"/>
    </source>
</evidence>
<feature type="transmembrane region" description="Helical" evidence="19">
    <location>
        <begin position="543"/>
        <end position="568"/>
    </location>
</feature>
<keyword evidence="6" id="KW-0808">Transferase</keyword>
<dbReference type="EC" id="2.7.11.1" evidence="2"/>
<proteinExistence type="predicted"/>
<dbReference type="Proteomes" id="UP001459277">
    <property type="component" value="Unassembled WGS sequence"/>
</dbReference>
<evidence type="ECO:0000256" key="10">
    <source>
        <dbReference type="ARBA" id="ARBA00022741"/>
    </source>
</evidence>
<evidence type="ECO:0000313" key="21">
    <source>
        <dbReference type="EMBL" id="KAL0010247.1"/>
    </source>
</evidence>
<dbReference type="InterPro" id="IPR001611">
    <property type="entry name" value="Leu-rich_rpt"/>
</dbReference>
<keyword evidence="14 19" id="KW-0472">Membrane</keyword>
<keyword evidence="10 18" id="KW-0547">Nucleotide-binding</keyword>
<dbReference type="InterPro" id="IPR032675">
    <property type="entry name" value="LRR_dom_sf"/>
</dbReference>
<comment type="catalytic activity">
    <reaction evidence="17">
        <text>L-seryl-[protein] + ATP = O-phospho-L-seryl-[protein] + ADP + H(+)</text>
        <dbReference type="Rhea" id="RHEA:17989"/>
        <dbReference type="Rhea" id="RHEA-COMP:9863"/>
        <dbReference type="Rhea" id="RHEA-COMP:11604"/>
        <dbReference type="ChEBI" id="CHEBI:15378"/>
        <dbReference type="ChEBI" id="CHEBI:29999"/>
        <dbReference type="ChEBI" id="CHEBI:30616"/>
        <dbReference type="ChEBI" id="CHEBI:83421"/>
        <dbReference type="ChEBI" id="CHEBI:456216"/>
        <dbReference type="EC" id="2.7.11.1"/>
    </reaction>
</comment>
<evidence type="ECO:0000256" key="17">
    <source>
        <dbReference type="ARBA" id="ARBA00048679"/>
    </source>
</evidence>
<evidence type="ECO:0000256" key="4">
    <source>
        <dbReference type="ARBA" id="ARBA00022553"/>
    </source>
</evidence>
<keyword evidence="5" id="KW-0433">Leucine-rich repeat</keyword>
<evidence type="ECO:0000256" key="6">
    <source>
        <dbReference type="ARBA" id="ARBA00022679"/>
    </source>
</evidence>
<keyword evidence="13 19" id="KW-1133">Transmembrane helix</keyword>
<organism evidence="21 22">
    <name type="scientific">Lithocarpus litseifolius</name>
    <dbReference type="NCBI Taxonomy" id="425828"/>
    <lineage>
        <taxon>Eukaryota</taxon>
        <taxon>Viridiplantae</taxon>
        <taxon>Streptophyta</taxon>
        <taxon>Embryophyta</taxon>
        <taxon>Tracheophyta</taxon>
        <taxon>Spermatophyta</taxon>
        <taxon>Magnoliopsida</taxon>
        <taxon>eudicotyledons</taxon>
        <taxon>Gunneridae</taxon>
        <taxon>Pentapetalae</taxon>
        <taxon>rosids</taxon>
        <taxon>fabids</taxon>
        <taxon>Fagales</taxon>
        <taxon>Fagaceae</taxon>
        <taxon>Lithocarpus</taxon>
    </lineage>
</organism>
<evidence type="ECO:0000313" key="22">
    <source>
        <dbReference type="Proteomes" id="UP001459277"/>
    </source>
</evidence>
<dbReference type="FunFam" id="1.10.510.10:FF:000146">
    <property type="entry name" value="LRR receptor-like serine/threonine-protein kinase IOS1"/>
    <property type="match status" value="1"/>
</dbReference>
<dbReference type="InterPro" id="IPR017441">
    <property type="entry name" value="Protein_kinase_ATP_BS"/>
</dbReference>
<dbReference type="PRINTS" id="PR00019">
    <property type="entry name" value="LEURICHRPT"/>
</dbReference>
<evidence type="ECO:0000256" key="8">
    <source>
        <dbReference type="ARBA" id="ARBA00022729"/>
    </source>
</evidence>
<accession>A0AAW2DKH8</accession>
<dbReference type="SUPFAM" id="SSF52058">
    <property type="entry name" value="L domain-like"/>
    <property type="match status" value="1"/>
</dbReference>
<evidence type="ECO:0000256" key="14">
    <source>
        <dbReference type="ARBA" id="ARBA00023136"/>
    </source>
</evidence>
<dbReference type="Gene3D" id="1.10.510.10">
    <property type="entry name" value="Transferase(Phosphotransferase) domain 1"/>
    <property type="match status" value="1"/>
</dbReference>
<dbReference type="GO" id="GO:0016020">
    <property type="term" value="C:membrane"/>
    <property type="evidence" value="ECO:0007669"/>
    <property type="project" value="UniProtKB-SubCell"/>
</dbReference>
<feature type="binding site" evidence="18">
    <location>
        <position position="626"/>
    </location>
    <ligand>
        <name>ATP</name>
        <dbReference type="ChEBI" id="CHEBI:30616"/>
    </ligand>
</feature>
<dbReference type="InterPro" id="IPR008271">
    <property type="entry name" value="Ser/Thr_kinase_AS"/>
</dbReference>
<evidence type="ECO:0000259" key="20">
    <source>
        <dbReference type="PROSITE" id="PS50011"/>
    </source>
</evidence>
<dbReference type="GO" id="GO:0004674">
    <property type="term" value="F:protein serine/threonine kinase activity"/>
    <property type="evidence" value="ECO:0007669"/>
    <property type="project" value="UniProtKB-KW"/>
</dbReference>
<dbReference type="Gene3D" id="3.80.10.10">
    <property type="entry name" value="Ribonuclease Inhibitor"/>
    <property type="match status" value="1"/>
</dbReference>